<dbReference type="EMBL" id="UYRT01093388">
    <property type="protein sequence ID" value="VDN38863.1"/>
    <property type="molecule type" value="Genomic_DNA"/>
</dbReference>
<dbReference type="WBParaSite" id="GPUH_0002178101-mRNA-1">
    <property type="protein sequence ID" value="GPUH_0002178101-mRNA-1"/>
    <property type="gene ID" value="GPUH_0002178101"/>
</dbReference>
<dbReference type="Proteomes" id="UP000271098">
    <property type="component" value="Unassembled WGS sequence"/>
</dbReference>
<reference evidence="1 2" key="2">
    <citation type="submission" date="2018-11" db="EMBL/GenBank/DDBJ databases">
        <authorList>
            <consortium name="Pathogen Informatics"/>
        </authorList>
    </citation>
    <scope>NUCLEOTIDE SEQUENCE [LARGE SCALE GENOMIC DNA]</scope>
</reference>
<name>A0A183ELB3_9BILA</name>
<keyword evidence="2" id="KW-1185">Reference proteome</keyword>
<dbReference type="AlphaFoldDB" id="A0A183ELB3"/>
<reference evidence="3" key="1">
    <citation type="submission" date="2016-06" db="UniProtKB">
        <authorList>
            <consortium name="WormBaseParasite"/>
        </authorList>
    </citation>
    <scope>IDENTIFICATION</scope>
</reference>
<evidence type="ECO:0000313" key="2">
    <source>
        <dbReference type="Proteomes" id="UP000271098"/>
    </source>
</evidence>
<evidence type="ECO:0000313" key="1">
    <source>
        <dbReference type="EMBL" id="VDN38863.1"/>
    </source>
</evidence>
<protein>
    <submittedName>
        <fullName evidence="1 3">Uncharacterized protein</fullName>
    </submittedName>
</protein>
<accession>A0A183ELB3</accession>
<gene>
    <name evidence="1" type="ORF">GPUH_LOCUS21756</name>
</gene>
<proteinExistence type="predicted"/>
<sequence>MTFHNSSGEKRNEKVKENQLGVIIEICELQRGLREHYVMECTDGEQHQQQSFSNVGSPEAPNVDAHFVAKHNFSAEIYQVIF</sequence>
<organism evidence="3">
    <name type="scientific">Gongylonema pulchrum</name>
    <dbReference type="NCBI Taxonomy" id="637853"/>
    <lineage>
        <taxon>Eukaryota</taxon>
        <taxon>Metazoa</taxon>
        <taxon>Ecdysozoa</taxon>
        <taxon>Nematoda</taxon>
        <taxon>Chromadorea</taxon>
        <taxon>Rhabditida</taxon>
        <taxon>Spirurina</taxon>
        <taxon>Spiruromorpha</taxon>
        <taxon>Spiruroidea</taxon>
        <taxon>Gongylonematidae</taxon>
        <taxon>Gongylonema</taxon>
    </lineage>
</organism>
<evidence type="ECO:0000313" key="3">
    <source>
        <dbReference type="WBParaSite" id="GPUH_0002178101-mRNA-1"/>
    </source>
</evidence>